<dbReference type="InterPro" id="IPR030378">
    <property type="entry name" value="G_CP_dom"/>
</dbReference>
<evidence type="ECO:0000256" key="4">
    <source>
        <dbReference type="ARBA" id="ARBA00037770"/>
    </source>
</evidence>
<dbReference type="PANTHER" id="PTHR45709:SF3">
    <property type="entry name" value="GUANINE NUCLEOTIDE-BINDING PROTEIN-LIKE 1"/>
    <property type="match status" value="1"/>
</dbReference>
<dbReference type="RefSeq" id="XP_044542782.1">
    <property type="nucleotide sequence ID" value="XM_044687602.1"/>
</dbReference>
<feature type="compositionally biased region" description="Acidic residues" evidence="6">
    <location>
        <begin position="409"/>
        <end position="423"/>
    </location>
</feature>
<feature type="region of interest" description="Disordered" evidence="6">
    <location>
        <begin position="383"/>
        <end position="427"/>
    </location>
</feature>
<keyword evidence="9" id="KW-1185">Reference proteome</keyword>
<gene>
    <name evidence="8" type="ORF">C9374_011897</name>
</gene>
<organism evidence="8 9">
    <name type="scientific">Naegleria lovaniensis</name>
    <name type="common">Amoeba</name>
    <dbReference type="NCBI Taxonomy" id="51637"/>
    <lineage>
        <taxon>Eukaryota</taxon>
        <taxon>Discoba</taxon>
        <taxon>Heterolobosea</taxon>
        <taxon>Tetramitia</taxon>
        <taxon>Eutetramitia</taxon>
        <taxon>Vahlkampfiidae</taxon>
        <taxon>Naegleria</taxon>
    </lineage>
</organism>
<dbReference type="GO" id="GO:0003924">
    <property type="term" value="F:GTPase activity"/>
    <property type="evidence" value="ECO:0007669"/>
    <property type="project" value="InterPro"/>
</dbReference>
<dbReference type="PANTHER" id="PTHR45709">
    <property type="entry name" value="LARGE SUBUNIT GTPASE 1 HOMOLOG-RELATED"/>
    <property type="match status" value="1"/>
</dbReference>
<dbReference type="GO" id="GO:0005525">
    <property type="term" value="F:GTP binding"/>
    <property type="evidence" value="ECO:0007669"/>
    <property type="project" value="UniProtKB-KW"/>
</dbReference>
<keyword evidence="3" id="KW-0342">GTP-binding</keyword>
<comment type="function">
    <text evidence="4">Possible regulatory or functional link with the histocompatibility cluster.</text>
</comment>
<dbReference type="SUPFAM" id="SSF52540">
    <property type="entry name" value="P-loop containing nucleoside triphosphate hydrolases"/>
    <property type="match status" value="1"/>
</dbReference>
<dbReference type="PROSITE" id="PS51721">
    <property type="entry name" value="G_CP"/>
    <property type="match status" value="1"/>
</dbReference>
<evidence type="ECO:0000313" key="9">
    <source>
        <dbReference type="Proteomes" id="UP000816034"/>
    </source>
</evidence>
<dbReference type="AlphaFoldDB" id="A0AA88KCV1"/>
<comment type="caution">
    <text evidence="8">The sequence shown here is derived from an EMBL/GenBank/DDBJ whole genome shotgun (WGS) entry which is preliminary data.</text>
</comment>
<evidence type="ECO:0000259" key="7">
    <source>
        <dbReference type="PROSITE" id="PS51721"/>
    </source>
</evidence>
<dbReference type="Pfam" id="PF01926">
    <property type="entry name" value="MMR_HSR1"/>
    <property type="match status" value="1"/>
</dbReference>
<sequence>MTQSRKHHTFSAQQKKQQLQDKRKKKKEKEERKDDLYDWSKWKEVNYDNVEDQNEEHADDQKTMVNVPKANPLERMGESFEEEPEINDGDDAGSVDSSSEDEGSTSSGDESNNKLDREYTSMVTSEFKLKTKFAKESEDIVQKRKMESLRPLEPYLKRPPKFKSLQAEINEGFSMIPMPIQPPIAPGMTKEQVERMEENYFKKYLSEQIYGKHKQEDLNYFEENVHVWKQLWKTIELSDILFVVADIRHPLLHFPPSLYEYITNVLKKPFILVLNKCDLISQEKQQRWIKWFKDNYPNVQVCLFTRGTGSGKKTKSKEVKLEELKIEKGYAKNIWRVTKSLYETFHIEKNKKSKEDEQLVVSQLVKEDFENLMADCDKVELPTPKPKLKMKKKLRKEREARKMENNPAEVEEEVSSEEEDESDKSEQQIDLDKRYDGCVIGFVGHPNVGKSSIINALTGKKVVSTSYTPGHTKHIQTLYLETKNKMIQFCDCPGLVFPAVGVSKALQILCGIYPISQVRDPYSVVRYLAERIDLVRLLKLQQDEYDAENNIPWSAWTLSEAYARKRGYMTKKNARPDVYRAANELLRRVLKGDDPALILAFDPPGTAAVSNQQDHSSSPSSSSDGQQIKRRNKRRRKMIWIISRS</sequence>
<feature type="compositionally biased region" description="Basic residues" evidence="6">
    <location>
        <begin position="386"/>
        <end position="395"/>
    </location>
</feature>
<feature type="region of interest" description="Disordered" evidence="6">
    <location>
        <begin position="1"/>
        <end position="116"/>
    </location>
</feature>
<feature type="compositionally biased region" description="Acidic residues" evidence="6">
    <location>
        <begin position="79"/>
        <end position="103"/>
    </location>
</feature>
<evidence type="ECO:0000256" key="6">
    <source>
        <dbReference type="SAM" id="MobiDB-lite"/>
    </source>
</evidence>
<evidence type="ECO:0000256" key="5">
    <source>
        <dbReference type="ARBA" id="ARBA00039902"/>
    </source>
</evidence>
<evidence type="ECO:0000256" key="1">
    <source>
        <dbReference type="ARBA" id="ARBA00022553"/>
    </source>
</evidence>
<dbReference type="InterPro" id="IPR006073">
    <property type="entry name" value="GTP-bd"/>
</dbReference>
<evidence type="ECO:0000256" key="3">
    <source>
        <dbReference type="ARBA" id="ARBA00023134"/>
    </source>
</evidence>
<dbReference type="Proteomes" id="UP000816034">
    <property type="component" value="Unassembled WGS sequence"/>
</dbReference>
<dbReference type="Gene3D" id="3.40.50.300">
    <property type="entry name" value="P-loop containing nucleotide triphosphate hydrolases"/>
    <property type="match status" value="1"/>
</dbReference>
<dbReference type="InterPro" id="IPR043358">
    <property type="entry name" value="GNL1-like"/>
</dbReference>
<accession>A0AA88KCV1</accession>
<name>A0AA88KCV1_NAELO</name>
<reference evidence="8 9" key="1">
    <citation type="journal article" date="2018" name="BMC Genomics">
        <title>The genome of Naegleria lovaniensis, the basis for a comparative approach to unravel pathogenicity factors of the human pathogenic amoeba N. fowleri.</title>
        <authorList>
            <person name="Liechti N."/>
            <person name="Schurch N."/>
            <person name="Bruggmann R."/>
            <person name="Wittwer M."/>
        </authorList>
    </citation>
    <scope>NUCLEOTIDE SEQUENCE [LARGE SCALE GENOMIC DNA]</scope>
    <source>
        <strain evidence="8 9">ATCC 30569</strain>
    </source>
</reference>
<evidence type="ECO:0000256" key="2">
    <source>
        <dbReference type="ARBA" id="ARBA00022741"/>
    </source>
</evidence>
<dbReference type="EMBL" id="PYSW02000052">
    <property type="protein sequence ID" value="KAG2373608.1"/>
    <property type="molecule type" value="Genomic_DNA"/>
</dbReference>
<keyword evidence="1" id="KW-0597">Phosphoprotein</keyword>
<evidence type="ECO:0000313" key="8">
    <source>
        <dbReference type="EMBL" id="KAG2373608.1"/>
    </source>
</evidence>
<proteinExistence type="predicted"/>
<feature type="region of interest" description="Disordered" evidence="6">
    <location>
        <begin position="607"/>
        <end position="633"/>
    </location>
</feature>
<feature type="domain" description="CP-type G" evidence="7">
    <location>
        <begin position="228"/>
        <end position="498"/>
    </location>
</feature>
<dbReference type="GeneID" id="68104351"/>
<feature type="compositionally biased region" description="Basic and acidic residues" evidence="6">
    <location>
        <begin position="28"/>
        <end position="46"/>
    </location>
</feature>
<keyword evidence="2" id="KW-0547">Nucleotide-binding</keyword>
<dbReference type="InterPro" id="IPR027417">
    <property type="entry name" value="P-loop_NTPase"/>
</dbReference>
<protein>
    <recommendedName>
        <fullName evidence="5">Guanine nucleotide-binding protein-like 1</fullName>
    </recommendedName>
</protein>